<dbReference type="SUPFAM" id="SSF53474">
    <property type="entry name" value="alpha/beta-Hydrolases"/>
    <property type="match status" value="1"/>
</dbReference>
<dbReference type="OrthoDB" id="9764953at2"/>
<dbReference type="InterPro" id="IPR029058">
    <property type="entry name" value="AB_hydrolase_fold"/>
</dbReference>
<evidence type="ECO:0000313" key="3">
    <source>
        <dbReference type="EMBL" id="AGC44191.1"/>
    </source>
</evidence>
<keyword evidence="4" id="KW-1185">Reference proteome</keyword>
<dbReference type="GO" id="GO:0016787">
    <property type="term" value="F:hydrolase activity"/>
    <property type="evidence" value="ECO:0007669"/>
    <property type="project" value="UniProtKB-KW"/>
</dbReference>
<dbReference type="Proteomes" id="UP000011131">
    <property type="component" value="Chromosome"/>
</dbReference>
<proteinExistence type="predicted"/>
<dbReference type="PANTHER" id="PTHR43037:SF5">
    <property type="entry name" value="FERULOYL ESTERASE"/>
    <property type="match status" value="1"/>
</dbReference>
<dbReference type="Gene3D" id="3.40.50.1820">
    <property type="entry name" value="alpha/beta hydrolase"/>
    <property type="match status" value="1"/>
</dbReference>
<evidence type="ECO:0000313" key="4">
    <source>
        <dbReference type="Proteomes" id="UP000011131"/>
    </source>
</evidence>
<keyword evidence="2" id="KW-0378">Hydrolase</keyword>
<dbReference type="STRING" id="1278073.MYSTI_02875"/>
<dbReference type="PANTHER" id="PTHR43037">
    <property type="entry name" value="UNNAMED PRODUCT-RELATED"/>
    <property type="match status" value="1"/>
</dbReference>
<evidence type="ECO:0000256" key="1">
    <source>
        <dbReference type="ARBA" id="ARBA00022729"/>
    </source>
</evidence>
<dbReference type="InterPro" id="IPR050955">
    <property type="entry name" value="Plant_Biomass_Hydrol_Est"/>
</dbReference>
<dbReference type="PATRIC" id="fig|1278073.3.peg.2929"/>
<protein>
    <recommendedName>
        <fullName evidence="5">Phospholipase</fullName>
    </recommendedName>
</protein>
<dbReference type="eggNOG" id="COG4099">
    <property type="taxonomic scope" value="Bacteria"/>
</dbReference>
<keyword evidence="1" id="KW-0732">Signal</keyword>
<name>L7U5P5_MYXSD</name>
<evidence type="ECO:0000256" key="2">
    <source>
        <dbReference type="ARBA" id="ARBA00022801"/>
    </source>
</evidence>
<reference evidence="3 4" key="1">
    <citation type="journal article" date="2013" name="Genome Announc.">
        <title>Complete genome sequence of Myxococcus stipitatus strain DSM 14675, a fruiting myxobacterium.</title>
        <authorList>
            <person name="Huntley S."/>
            <person name="Kneip S."/>
            <person name="Treuner-Lange A."/>
            <person name="Sogaard-Andersen L."/>
        </authorList>
    </citation>
    <scope>NUCLEOTIDE SEQUENCE [LARGE SCALE GENOMIC DNA]</scope>
    <source>
        <strain evidence="4">DSM 14675 / JCM 12634 / Mx s8</strain>
    </source>
</reference>
<dbReference type="HOGENOM" id="CLU_942780_0_0_7"/>
<organism evidence="3 4">
    <name type="scientific">Myxococcus stipitatus (strain DSM 14675 / JCM 12634 / Mx s8)</name>
    <dbReference type="NCBI Taxonomy" id="1278073"/>
    <lineage>
        <taxon>Bacteria</taxon>
        <taxon>Pseudomonadati</taxon>
        <taxon>Myxococcota</taxon>
        <taxon>Myxococcia</taxon>
        <taxon>Myxococcales</taxon>
        <taxon>Cystobacterineae</taxon>
        <taxon>Myxococcaceae</taxon>
        <taxon>Myxococcus</taxon>
    </lineage>
</organism>
<dbReference type="EMBL" id="CP004025">
    <property type="protein sequence ID" value="AGC44191.1"/>
    <property type="molecule type" value="Genomic_DNA"/>
</dbReference>
<dbReference type="AlphaFoldDB" id="L7U5P5"/>
<evidence type="ECO:0008006" key="5">
    <source>
        <dbReference type="Google" id="ProtNLM"/>
    </source>
</evidence>
<sequence>MRSVALAVVVAALAACGPGTPEDAAALAADTWSAALLSPVENQISVHMQGANGNPLPYGEFIPPGYNASTELYPVVIHLNGIGELGRAPNPTDLYEVLTRNGALRNIRTSATWKTYFAQKKMMVFAPQAVDNYSPAEIRPFVQFIVANYRVDPKRVYLTGLSMGGWGAWRYATLHGSELAAMATFATAIGAPGETIPQLKDVPIWAGSSFGDRWGERSWVLPVTKNYNHWAFPPVVELPQTTTYLFNKTTQSWTSQAGIVATGNTILRYVVFSGNAHMGWAETYGLQSFWDWMFAQSRP</sequence>
<dbReference type="KEGG" id="msd:MYSTI_02875"/>
<dbReference type="PROSITE" id="PS51257">
    <property type="entry name" value="PROKAR_LIPOPROTEIN"/>
    <property type="match status" value="1"/>
</dbReference>
<dbReference type="RefSeq" id="WP_015348452.1">
    <property type="nucleotide sequence ID" value="NC_020126.1"/>
</dbReference>
<accession>L7U5P5</accession>
<gene>
    <name evidence="3" type="ordered locus">MYSTI_02875</name>
</gene>